<feature type="non-terminal residue" evidence="1">
    <location>
        <position position="493"/>
    </location>
</feature>
<dbReference type="OrthoDB" id="3254233at2759"/>
<dbReference type="EMBL" id="JATN01000271">
    <property type="protein sequence ID" value="EUC67539.1"/>
    <property type="molecule type" value="Genomic_DNA"/>
</dbReference>
<dbReference type="InterPro" id="IPR052055">
    <property type="entry name" value="Hepadnavirus_pol/RT"/>
</dbReference>
<proteinExistence type="predicted"/>
<dbReference type="PANTHER" id="PTHR33050">
    <property type="entry name" value="REVERSE TRANSCRIPTASE DOMAIN-CONTAINING PROTEIN"/>
    <property type="match status" value="1"/>
</dbReference>
<name>X8JUX3_9AGAM</name>
<protein>
    <submittedName>
        <fullName evidence="1">RNase HI in long-term repeat retroelement DIRS1 family protein, putative</fullName>
    </submittedName>
</protein>
<dbReference type="InterPro" id="IPR043502">
    <property type="entry name" value="DNA/RNA_pol_sf"/>
</dbReference>
<dbReference type="SUPFAM" id="SSF56672">
    <property type="entry name" value="DNA/RNA polymerases"/>
    <property type="match status" value="1"/>
</dbReference>
<dbReference type="CDD" id="cd09275">
    <property type="entry name" value="RNase_HI_RT_DIRS1"/>
    <property type="match status" value="1"/>
</dbReference>
<comment type="caution">
    <text evidence="1">The sequence shown here is derived from an EMBL/GenBank/DDBJ whole genome shotgun (WGS) entry which is preliminary data.</text>
</comment>
<reference evidence="2" key="1">
    <citation type="journal article" date="2014" name="Genome Announc.">
        <title>Draft genome sequence of the plant-pathogenic soil fungus Rhizoctonia solani anastomosis group 3 strain Rhs1AP.</title>
        <authorList>
            <person name="Cubeta M.A."/>
            <person name="Thomas E."/>
            <person name="Dean R.A."/>
            <person name="Jabaji S."/>
            <person name="Neate S.M."/>
            <person name="Tavantzis S."/>
            <person name="Toda T."/>
            <person name="Vilgalys R."/>
            <person name="Bharathan N."/>
            <person name="Fedorova-Abrams N."/>
            <person name="Pakala S.B."/>
            <person name="Pakala S.M."/>
            <person name="Zafar N."/>
            <person name="Joardar V."/>
            <person name="Losada L."/>
            <person name="Nierman W.C."/>
        </authorList>
    </citation>
    <scope>NUCLEOTIDE SEQUENCE [LARGE SCALE GENOMIC DNA]</scope>
    <source>
        <strain evidence="2">AG-3</strain>
    </source>
</reference>
<accession>X8JUX3</accession>
<organism evidence="1 2">
    <name type="scientific">Rhizoctonia solani AG-3 Rhs1AP</name>
    <dbReference type="NCBI Taxonomy" id="1086054"/>
    <lineage>
        <taxon>Eukaryota</taxon>
        <taxon>Fungi</taxon>
        <taxon>Dikarya</taxon>
        <taxon>Basidiomycota</taxon>
        <taxon>Agaricomycotina</taxon>
        <taxon>Agaricomycetes</taxon>
        <taxon>Cantharellales</taxon>
        <taxon>Ceratobasidiaceae</taxon>
        <taxon>Rhizoctonia</taxon>
    </lineage>
</organism>
<evidence type="ECO:0000313" key="1">
    <source>
        <dbReference type="EMBL" id="EUC67539.1"/>
    </source>
</evidence>
<evidence type="ECO:0000313" key="2">
    <source>
        <dbReference type="Proteomes" id="UP000030108"/>
    </source>
</evidence>
<dbReference type="Proteomes" id="UP000030108">
    <property type="component" value="Unassembled WGS sequence"/>
</dbReference>
<dbReference type="AlphaFoldDB" id="X8JUX3"/>
<sequence length="493" mass="56019">MGSRELDFLKLQRDEELSAGRFSPSFTTLLPGMQSSALGAVPKANSEKLRLITDQSIGRFSLNSFIDKTDVKVRYDNLTDLGRSLRAIRAKYGEEVPLVLWKSDVVHAFRCIPMHPMWQIRQVVEIDGSYYVDRCMVFGSRASPVIWCKIAGLIAWIAIHVRRLAFLHHYMDDYWSIERGIFPIRYEKYGDLRPHSQVQFLTLLDELGVPHEQVKQVFGEAVEVIGFEVDTRAMTIRMGNNDRRDLATAILAFLDAPKRAQPLRKWQCLLGWMNWALNAMPHARPALSSAYRKISGKTAAHAPVYLNAEVKHDFYWFVDHLKSGSGLSLIRGNSWNAVDADVTIYCDACPSGMGFWSPSHWKSFYYRCPPEYAKNSNFCEAATIVSALQWALSLDLPANPRILIYSDNLAAVEVFSSMRGNPPYFEMTIQAAAWVHDFGLLWRTLHVPGLDNQVADYLSRGMLDRVRTVEKSLPIYEFTPLSSIYPGPASPRK</sequence>
<dbReference type="PANTHER" id="PTHR33050:SF7">
    <property type="entry name" value="RIBONUCLEASE H"/>
    <property type="match status" value="1"/>
</dbReference>
<gene>
    <name evidence="1" type="ORF">RSOL_551810</name>
</gene>